<dbReference type="Proteomes" id="UP000324222">
    <property type="component" value="Unassembled WGS sequence"/>
</dbReference>
<feature type="region of interest" description="Disordered" evidence="1">
    <location>
        <begin position="45"/>
        <end position="75"/>
    </location>
</feature>
<accession>A0A5B7HET8</accession>
<comment type="caution">
    <text evidence="2">The sequence shown here is derived from an EMBL/GenBank/DDBJ whole genome shotgun (WGS) entry which is preliminary data.</text>
</comment>
<name>A0A5B7HET8_PORTR</name>
<proteinExistence type="predicted"/>
<gene>
    <name evidence="2" type="ORF">E2C01_065523</name>
</gene>
<evidence type="ECO:0000313" key="2">
    <source>
        <dbReference type="EMBL" id="MPC71251.1"/>
    </source>
</evidence>
<sequence length="86" mass="10323">MINTNTGIFNGVLHKLITLQVTKAAITMKNDNEMVEGWRDKAKWIQTHRQSRKHREGDRQTRRHRKGDRDEKKEWDERLAKVVEEK</sequence>
<reference evidence="2 3" key="1">
    <citation type="submission" date="2019-05" db="EMBL/GenBank/DDBJ databases">
        <title>Another draft genome of Portunus trituberculatus and its Hox gene families provides insights of decapod evolution.</title>
        <authorList>
            <person name="Jeong J.-H."/>
            <person name="Song I."/>
            <person name="Kim S."/>
            <person name="Choi T."/>
            <person name="Kim D."/>
            <person name="Ryu S."/>
            <person name="Kim W."/>
        </authorList>
    </citation>
    <scope>NUCLEOTIDE SEQUENCE [LARGE SCALE GENOMIC DNA]</scope>
    <source>
        <tissue evidence="2">Muscle</tissue>
    </source>
</reference>
<protein>
    <submittedName>
        <fullName evidence="2">Uncharacterized protein</fullName>
    </submittedName>
</protein>
<evidence type="ECO:0000256" key="1">
    <source>
        <dbReference type="SAM" id="MobiDB-lite"/>
    </source>
</evidence>
<dbReference type="EMBL" id="VSRR010032581">
    <property type="protein sequence ID" value="MPC71251.1"/>
    <property type="molecule type" value="Genomic_DNA"/>
</dbReference>
<dbReference type="AlphaFoldDB" id="A0A5B7HET8"/>
<organism evidence="2 3">
    <name type="scientific">Portunus trituberculatus</name>
    <name type="common">Swimming crab</name>
    <name type="synonym">Neptunus trituberculatus</name>
    <dbReference type="NCBI Taxonomy" id="210409"/>
    <lineage>
        <taxon>Eukaryota</taxon>
        <taxon>Metazoa</taxon>
        <taxon>Ecdysozoa</taxon>
        <taxon>Arthropoda</taxon>
        <taxon>Crustacea</taxon>
        <taxon>Multicrustacea</taxon>
        <taxon>Malacostraca</taxon>
        <taxon>Eumalacostraca</taxon>
        <taxon>Eucarida</taxon>
        <taxon>Decapoda</taxon>
        <taxon>Pleocyemata</taxon>
        <taxon>Brachyura</taxon>
        <taxon>Eubrachyura</taxon>
        <taxon>Portunoidea</taxon>
        <taxon>Portunidae</taxon>
        <taxon>Portuninae</taxon>
        <taxon>Portunus</taxon>
    </lineage>
</organism>
<evidence type="ECO:0000313" key="3">
    <source>
        <dbReference type="Proteomes" id="UP000324222"/>
    </source>
</evidence>
<keyword evidence="3" id="KW-1185">Reference proteome</keyword>